<dbReference type="OMA" id="MITVAIE"/>
<organism evidence="1 2">
    <name type="scientific">Weissella koreensis</name>
    <dbReference type="NCBI Taxonomy" id="165096"/>
    <lineage>
        <taxon>Bacteria</taxon>
        <taxon>Bacillati</taxon>
        <taxon>Bacillota</taxon>
        <taxon>Bacilli</taxon>
        <taxon>Lactobacillales</taxon>
        <taxon>Lactobacillaceae</taxon>
        <taxon>Weissella</taxon>
    </lineage>
</organism>
<dbReference type="PANTHER" id="PTHR40044:SF1">
    <property type="entry name" value="INTEGRAL MEMBRANE PROTEIN"/>
    <property type="match status" value="1"/>
</dbReference>
<accession>A0A7H1MMG5</accession>
<name>A0A7H1MMG5_9LACO</name>
<evidence type="ECO:0000313" key="2">
    <source>
        <dbReference type="Proteomes" id="UP000516446"/>
    </source>
</evidence>
<dbReference type="PIRSF" id="PIRSF031501">
    <property type="entry name" value="QueT"/>
    <property type="match status" value="1"/>
</dbReference>
<dbReference type="Pfam" id="PF06177">
    <property type="entry name" value="QueT"/>
    <property type="match status" value="1"/>
</dbReference>
<proteinExistence type="predicted"/>
<dbReference type="Proteomes" id="UP000516446">
    <property type="component" value="Chromosome"/>
</dbReference>
<dbReference type="RefSeq" id="WP_006844988.1">
    <property type="nucleotide sequence ID" value="NZ_CP026847.1"/>
</dbReference>
<dbReference type="InterPro" id="IPR010387">
    <property type="entry name" value="QueT"/>
</dbReference>
<keyword evidence="2" id="KW-1185">Reference proteome</keyword>
<sequence>MKLRNKWSAREIALMSIVAGLYVAVTWLVAPFAYGQIQLRLSEGFNHLAIFNKRYIIAVTIGVFIANLTSPLGIVDVIFGTLGTLVMTSLSYWATKKVDQIWMKLTISIVIDTIMMWSVAVEQYWIFKLPFWLSYGWLAAGELCSLVIGAILIYFLQKRIDLSI</sequence>
<protein>
    <submittedName>
        <fullName evidence="1">QueT transporter family protein</fullName>
    </submittedName>
</protein>
<reference evidence="1 2" key="1">
    <citation type="submission" date="2019-08" db="EMBL/GenBank/DDBJ databases">
        <authorList>
            <person name="Chang H.C."/>
            <person name="Mun S.Y."/>
        </authorList>
    </citation>
    <scope>NUCLEOTIDE SEQUENCE [LARGE SCALE GENOMIC DNA]</scope>
    <source>
        <strain evidence="1 2">SK</strain>
    </source>
</reference>
<dbReference type="PANTHER" id="PTHR40044">
    <property type="entry name" value="INTEGRAL MEMBRANE PROTEIN-RELATED"/>
    <property type="match status" value="1"/>
</dbReference>
<dbReference type="AlphaFoldDB" id="A0A7H1MMG5"/>
<evidence type="ECO:0000313" key="1">
    <source>
        <dbReference type="EMBL" id="QNT64651.1"/>
    </source>
</evidence>
<gene>
    <name evidence="1" type="ORF">FY536_04970</name>
</gene>
<dbReference type="EMBL" id="CP043431">
    <property type="protein sequence ID" value="QNT64651.1"/>
    <property type="molecule type" value="Genomic_DNA"/>
</dbReference>